<gene>
    <name evidence="2" type="ORF">DWQ67_06610</name>
</gene>
<dbReference type="Proteomes" id="UP000273119">
    <property type="component" value="Unassembled WGS sequence"/>
</dbReference>
<dbReference type="AlphaFoldDB" id="A0A496PJU2"/>
<feature type="region of interest" description="Disordered" evidence="1">
    <location>
        <begin position="1"/>
        <end position="26"/>
    </location>
</feature>
<evidence type="ECO:0000313" key="3">
    <source>
        <dbReference type="Proteomes" id="UP000273119"/>
    </source>
</evidence>
<keyword evidence="3" id="KW-1185">Reference proteome</keyword>
<reference evidence="2 3" key="1">
    <citation type="submission" date="2018-07" db="EMBL/GenBank/DDBJ databases">
        <title>Arthrobacter sp. nov., isolated from raw cow's milk with high bacterial count.</title>
        <authorList>
            <person name="Hahne J."/>
            <person name="Isele D."/>
            <person name="Lipski A."/>
        </authorList>
    </citation>
    <scope>NUCLEOTIDE SEQUENCE [LARGE SCALE GENOMIC DNA]</scope>
    <source>
        <strain evidence="2 3">JZ R-183</strain>
    </source>
</reference>
<dbReference type="RefSeq" id="WP_121484791.1">
    <property type="nucleotide sequence ID" value="NZ_QQXL01000003.1"/>
</dbReference>
<organism evidence="2 3">
    <name type="scientific">Galactobacter caseinivorans</name>
    <dbReference type="NCBI Taxonomy" id="2676123"/>
    <lineage>
        <taxon>Bacteria</taxon>
        <taxon>Bacillati</taxon>
        <taxon>Actinomycetota</taxon>
        <taxon>Actinomycetes</taxon>
        <taxon>Micrococcales</taxon>
        <taxon>Micrococcaceae</taxon>
        <taxon>Galactobacter</taxon>
    </lineage>
</organism>
<evidence type="ECO:0000256" key="1">
    <source>
        <dbReference type="SAM" id="MobiDB-lite"/>
    </source>
</evidence>
<accession>A0A496PJU2</accession>
<proteinExistence type="predicted"/>
<dbReference type="EMBL" id="QQXL01000003">
    <property type="protein sequence ID" value="RKW70765.1"/>
    <property type="molecule type" value="Genomic_DNA"/>
</dbReference>
<evidence type="ECO:0000313" key="2">
    <source>
        <dbReference type="EMBL" id="RKW70765.1"/>
    </source>
</evidence>
<protein>
    <submittedName>
        <fullName evidence="2">Uncharacterized protein</fullName>
    </submittedName>
</protein>
<comment type="caution">
    <text evidence="2">The sequence shown here is derived from an EMBL/GenBank/DDBJ whole genome shotgun (WGS) entry which is preliminary data.</text>
</comment>
<name>A0A496PJU2_9MICC</name>
<sequence>MKATRIGALSDDGPQPKPHLGEGPATLGCAHVTAASEQHRIDAVAWARHGEEIHQLILRDTAGHGLDRFEVPTRSEAWVRVLTHPGKQVALFEYAMDQEGALLLAAWTVDGKLKVRELLGPDDAVCAGFDVAGERLLLLPYPSAPPSPSAHVRVLSWPGLEMEARLEASVVDDQRGWGSAGCIAHDGSLLLTVPGVGLFHIGAEHGHAQPVVLTVPDGASPALLGPDIDEIRHLGERRYAVRSRHQGARLTTEWELN</sequence>